<feature type="transmembrane region" description="Helical" evidence="1">
    <location>
        <begin position="90"/>
        <end position="107"/>
    </location>
</feature>
<evidence type="ECO:0000313" key="4">
    <source>
        <dbReference type="EMBL" id="CAB5039794.1"/>
    </source>
</evidence>
<keyword evidence="1" id="KW-1133">Transmembrane helix</keyword>
<feature type="transmembrane region" description="Helical" evidence="1">
    <location>
        <begin position="33"/>
        <end position="56"/>
    </location>
</feature>
<protein>
    <submittedName>
        <fullName evidence="4">Unannotated protein</fullName>
    </submittedName>
</protein>
<evidence type="ECO:0000313" key="2">
    <source>
        <dbReference type="EMBL" id="CAB4850039.1"/>
    </source>
</evidence>
<keyword evidence="1" id="KW-0472">Membrane</keyword>
<name>A0A6J7SEQ1_9ZZZZ</name>
<evidence type="ECO:0000256" key="1">
    <source>
        <dbReference type="SAM" id="Phobius"/>
    </source>
</evidence>
<feature type="transmembrane region" description="Helical" evidence="1">
    <location>
        <begin position="6"/>
        <end position="26"/>
    </location>
</feature>
<gene>
    <name evidence="2" type="ORF">UFOPK3268_00913</name>
    <name evidence="3" type="ORF">UFOPK3752_01405</name>
    <name evidence="4" type="ORF">UFOPK4150_02233</name>
</gene>
<accession>A0A6J7SEQ1</accession>
<proteinExistence type="predicted"/>
<evidence type="ECO:0000313" key="3">
    <source>
        <dbReference type="EMBL" id="CAB4946761.1"/>
    </source>
</evidence>
<keyword evidence="1" id="KW-0812">Transmembrane</keyword>
<organism evidence="4">
    <name type="scientific">freshwater metagenome</name>
    <dbReference type="NCBI Taxonomy" id="449393"/>
    <lineage>
        <taxon>unclassified sequences</taxon>
        <taxon>metagenomes</taxon>
        <taxon>ecological metagenomes</taxon>
    </lineage>
</organism>
<dbReference type="EMBL" id="CAFBIZ010000106">
    <property type="protein sequence ID" value="CAB4850039.1"/>
    <property type="molecule type" value="Genomic_DNA"/>
</dbReference>
<dbReference type="EMBL" id="CAFBPU010000070">
    <property type="protein sequence ID" value="CAB5039794.1"/>
    <property type="molecule type" value="Genomic_DNA"/>
</dbReference>
<sequence length="134" mass="14974">MTYTQISILAVAVVIVLDLGVVRTGLLRRRVFWVSYSIIATFQLITNGILTGFRIVRYEDSAIVGSSTPVDAAPPFLGDGRIAYAPFEDLLFGFALVVLTMVLWVWLGRHDVQRTPYAGPPRLALRRSPRSRRP</sequence>
<reference evidence="4" key="1">
    <citation type="submission" date="2020-05" db="EMBL/GenBank/DDBJ databases">
        <authorList>
            <person name="Chiriac C."/>
            <person name="Salcher M."/>
            <person name="Ghai R."/>
            <person name="Kavagutti S V."/>
        </authorList>
    </citation>
    <scope>NUCLEOTIDE SEQUENCE</scope>
</reference>
<dbReference type="EMBL" id="CAFBND010000056">
    <property type="protein sequence ID" value="CAB4946761.1"/>
    <property type="molecule type" value="Genomic_DNA"/>
</dbReference>
<dbReference type="AlphaFoldDB" id="A0A6J7SEQ1"/>